<dbReference type="Proteomes" id="UP000238479">
    <property type="component" value="Chromosome 2"/>
</dbReference>
<evidence type="ECO:0000259" key="5">
    <source>
        <dbReference type="Pfam" id="PF03177"/>
    </source>
</evidence>
<dbReference type="GO" id="GO:0006405">
    <property type="term" value="P:RNA export from nucleus"/>
    <property type="evidence" value="ECO:0007669"/>
    <property type="project" value="TreeGrafter"/>
</dbReference>
<proteinExistence type="inferred from homology"/>
<reference evidence="7 8" key="1">
    <citation type="journal article" date="2018" name="Nat. Genet.">
        <title>The Rosa genome provides new insights in the design of modern roses.</title>
        <authorList>
            <person name="Bendahmane M."/>
        </authorList>
    </citation>
    <scope>NUCLEOTIDE SEQUENCE [LARGE SCALE GENOMIC DNA]</scope>
    <source>
        <strain evidence="8">cv. Old Blush</strain>
    </source>
</reference>
<dbReference type="PANTHER" id="PTHR10350">
    <property type="entry name" value="NUCLEAR PORE COMPLEX PROTEIN NUP155"/>
    <property type="match status" value="1"/>
</dbReference>
<evidence type="ECO:0000256" key="1">
    <source>
        <dbReference type="ARBA" id="ARBA00004123"/>
    </source>
</evidence>
<dbReference type="STRING" id="74649.A0A2P6S475"/>
<dbReference type="GO" id="GO:0000972">
    <property type="term" value="P:transcription-dependent tethering of RNA polymerase II gene DNA at nuclear periphery"/>
    <property type="evidence" value="ECO:0007669"/>
    <property type="project" value="TreeGrafter"/>
</dbReference>
<comment type="subcellular location">
    <subcellularLocation>
        <location evidence="1">Nucleus</location>
    </subcellularLocation>
</comment>
<keyword evidence="3" id="KW-0813">Transport</keyword>
<keyword evidence="8" id="KW-1185">Reference proteome</keyword>
<dbReference type="OMA" id="GNFATHI"/>
<dbReference type="Gramene" id="PRQ53483">
    <property type="protein sequence ID" value="PRQ53483"/>
    <property type="gene ID" value="RchiOBHm_Chr2g0167011"/>
</dbReference>
<sequence length="548" mass="61282">MYGNFATHIGTLSGYTVSSDGVSMTCVTCSDNGRIFMAGRDGHIYELKYTKWQRRCWKVCVSNAVLQDFFNHYGAGEAAAMCLMPAAGIVHPEVHISKVVAQNAAEAFEDQRLVQKAEIVEEAEPDFSAAHEGLCLCSARLLLPLWELPFVVEEGGSVMCILSLEAMQVLQKKISSLENFLWLRRKQRRGLYGRVSGLGYLTGYRDESKYDGSWSNNRKRLFSDAELTAMEVRAMECMRQLLIRLSEAQVLLQLLSQQGLITCLAKDLDANLQQVLVQLTFHQLVCSKEGNHLATRLISGLTKYYTDQGKGTVHKISAVLQEGCPSYYKESGGKYYLAMDCLQRAVLNKDAEEMEKLARETYSCKVPKSANLQVVCKWFEGLRFYEAVVHLPLQKAQALDPKGDAFNNQIDAAVREDTVAKRVQCHDIIISALRSLKGVHIGSSSRNRHVCQIVQLGIRFPDRLFHEYLCRAMIDFGLENELFEFGGPNLVPLLQSVAGEPIQEVQAISPIGHSGTLFPTKKAKYCDVLASYYALKDRLAAHALQRLA</sequence>
<comment type="caution">
    <text evidence="7">The sequence shown here is derived from an EMBL/GenBank/DDBJ whole genome shotgun (WGS) entry which is preliminary data.</text>
</comment>
<dbReference type="GO" id="GO:0044611">
    <property type="term" value="C:nuclear pore inner ring"/>
    <property type="evidence" value="ECO:0007669"/>
    <property type="project" value="TreeGrafter"/>
</dbReference>
<dbReference type="EMBL" id="PDCK01000040">
    <property type="protein sequence ID" value="PRQ53483.1"/>
    <property type="molecule type" value="Genomic_DNA"/>
</dbReference>
<dbReference type="GO" id="GO:0006606">
    <property type="term" value="P:protein import into nucleus"/>
    <property type="evidence" value="ECO:0007669"/>
    <property type="project" value="TreeGrafter"/>
</dbReference>
<evidence type="ECO:0000259" key="6">
    <source>
        <dbReference type="Pfam" id="PF08801"/>
    </source>
</evidence>
<dbReference type="GO" id="GO:0017056">
    <property type="term" value="F:structural constituent of nuclear pore"/>
    <property type="evidence" value="ECO:0007669"/>
    <property type="project" value="InterPro"/>
</dbReference>
<comment type="similarity">
    <text evidence="2">Belongs to the non-repetitive/WGA-negative nucleoporin family.</text>
</comment>
<protein>
    <submittedName>
        <fullName evidence="7">Putative nucleoporin, Nup155</fullName>
    </submittedName>
</protein>
<evidence type="ECO:0000256" key="2">
    <source>
        <dbReference type="ARBA" id="ARBA00007373"/>
    </source>
</evidence>
<dbReference type="Gene3D" id="1.25.40.450">
    <property type="entry name" value="Nucleoporin, helical domain, N-terminal subdomain"/>
    <property type="match status" value="1"/>
</dbReference>
<accession>A0A2P6S475</accession>
<dbReference type="Pfam" id="PF03177">
    <property type="entry name" value="Nucleoporin_C"/>
    <property type="match status" value="1"/>
</dbReference>
<gene>
    <name evidence="7" type="ORF">RchiOBHm_Chr2g0167011</name>
</gene>
<dbReference type="Gene3D" id="1.20.58.1780">
    <property type="match status" value="1"/>
</dbReference>
<dbReference type="AlphaFoldDB" id="A0A2P6S475"/>
<name>A0A2P6S475_ROSCH</name>
<evidence type="ECO:0000313" key="7">
    <source>
        <dbReference type="EMBL" id="PRQ53483.1"/>
    </source>
</evidence>
<organism evidence="7 8">
    <name type="scientific">Rosa chinensis</name>
    <name type="common">China rose</name>
    <dbReference type="NCBI Taxonomy" id="74649"/>
    <lineage>
        <taxon>Eukaryota</taxon>
        <taxon>Viridiplantae</taxon>
        <taxon>Streptophyta</taxon>
        <taxon>Embryophyta</taxon>
        <taxon>Tracheophyta</taxon>
        <taxon>Spermatophyta</taxon>
        <taxon>Magnoliopsida</taxon>
        <taxon>eudicotyledons</taxon>
        <taxon>Gunneridae</taxon>
        <taxon>Pentapetalae</taxon>
        <taxon>rosids</taxon>
        <taxon>fabids</taxon>
        <taxon>Rosales</taxon>
        <taxon>Rosaceae</taxon>
        <taxon>Rosoideae</taxon>
        <taxon>Rosoideae incertae sedis</taxon>
        <taxon>Rosa</taxon>
    </lineage>
</organism>
<keyword evidence="4" id="KW-0539">Nucleus</keyword>
<dbReference type="Pfam" id="PF08801">
    <property type="entry name" value="Nucleoporin_N"/>
    <property type="match status" value="1"/>
</dbReference>
<evidence type="ECO:0000313" key="8">
    <source>
        <dbReference type="Proteomes" id="UP000238479"/>
    </source>
</evidence>
<evidence type="ECO:0000256" key="3">
    <source>
        <dbReference type="ARBA" id="ARBA00022448"/>
    </source>
</evidence>
<dbReference type="InterPro" id="IPR014908">
    <property type="entry name" value="Nucleoporin_Nup133/Nup155_N"/>
</dbReference>
<feature type="domain" description="Nucleoporin Nup133/Nup155-like N-terminal" evidence="6">
    <location>
        <begin position="14"/>
        <end position="65"/>
    </location>
</feature>
<feature type="domain" description="Nucleoporin Nup133/Nup155-like C-terminal" evidence="5">
    <location>
        <begin position="128"/>
        <end position="500"/>
    </location>
</feature>
<dbReference type="InterPro" id="IPR004870">
    <property type="entry name" value="Nucleoporin_Nup155"/>
</dbReference>
<dbReference type="GO" id="GO:0036228">
    <property type="term" value="P:protein localization to nuclear inner membrane"/>
    <property type="evidence" value="ECO:0007669"/>
    <property type="project" value="TreeGrafter"/>
</dbReference>
<dbReference type="InterPro" id="IPR007187">
    <property type="entry name" value="Nucleoporin_Nup133/Nup155_C"/>
</dbReference>
<dbReference type="InterPro" id="IPR042533">
    <property type="entry name" value="Nucleoporin_Nup155_C_1"/>
</dbReference>
<evidence type="ECO:0000256" key="4">
    <source>
        <dbReference type="ARBA" id="ARBA00023242"/>
    </source>
</evidence>
<dbReference type="PANTHER" id="PTHR10350:SF6">
    <property type="entry name" value="NUCLEAR PORE COMPLEX PROTEIN NUP155"/>
    <property type="match status" value="1"/>
</dbReference>